<evidence type="ECO:0000256" key="6">
    <source>
        <dbReference type="ARBA" id="ARBA00022723"/>
    </source>
</evidence>
<dbReference type="AlphaFoldDB" id="A0A2I0QRP9"/>
<dbReference type="RefSeq" id="WP_101331817.1">
    <property type="nucleotide sequence ID" value="NZ_PJNH01000003.1"/>
</dbReference>
<evidence type="ECO:0000256" key="10">
    <source>
        <dbReference type="ARBA" id="ARBA00023160"/>
    </source>
</evidence>
<keyword evidence="4 11" id="KW-0444">Lipid biosynthesis</keyword>
<evidence type="ECO:0000256" key="5">
    <source>
        <dbReference type="ARBA" id="ARBA00022679"/>
    </source>
</evidence>
<reference evidence="13 14" key="1">
    <citation type="submission" date="2017-06" db="EMBL/GenBank/DDBJ databases">
        <title>the draft geome sequence of Illustriluteabacillus marina B3227.</title>
        <authorList>
            <person name="He R.-H."/>
            <person name="Du Z.-J."/>
        </authorList>
    </citation>
    <scope>NUCLEOTIDE SEQUENCE [LARGE SCALE GENOMIC DNA]</scope>
    <source>
        <strain evidence="13 14">B3227</strain>
    </source>
</reference>
<dbReference type="Proteomes" id="UP000243524">
    <property type="component" value="Unassembled WGS sequence"/>
</dbReference>
<feature type="binding site" evidence="11">
    <location>
        <position position="8"/>
    </location>
    <ligand>
        <name>Mg(2+)</name>
        <dbReference type="ChEBI" id="CHEBI:18420"/>
    </ligand>
</feature>
<proteinExistence type="inferred from homology"/>
<comment type="function">
    <text evidence="11">Transfers the 4'-phosphopantetheine moiety from coenzyme A to a Ser of acyl-carrier-protein.</text>
</comment>
<dbReference type="NCBIfam" id="TIGR00516">
    <property type="entry name" value="acpS"/>
    <property type="match status" value="1"/>
</dbReference>
<feature type="binding site" evidence="11">
    <location>
        <position position="59"/>
    </location>
    <ligand>
        <name>Mg(2+)</name>
        <dbReference type="ChEBI" id="CHEBI:18420"/>
    </ligand>
</feature>
<dbReference type="EMBL" id="PJNH01000003">
    <property type="protein sequence ID" value="PKR77014.1"/>
    <property type="molecule type" value="Genomic_DNA"/>
</dbReference>
<evidence type="ECO:0000256" key="3">
    <source>
        <dbReference type="ARBA" id="ARBA00022490"/>
    </source>
</evidence>
<comment type="similarity">
    <text evidence="11">Belongs to the P-Pant transferase superfamily. AcpS family.</text>
</comment>
<gene>
    <name evidence="11" type="primary">acpS</name>
    <name evidence="13" type="ORF">CEY16_09705</name>
</gene>
<dbReference type="GO" id="GO:0008897">
    <property type="term" value="F:holo-[acyl-carrier-protein] synthase activity"/>
    <property type="evidence" value="ECO:0007669"/>
    <property type="project" value="UniProtKB-UniRule"/>
</dbReference>
<organism evidence="13 14">
    <name type="scientific">Halalkalibacillus sediminis</name>
    <dbReference type="NCBI Taxonomy" id="2018042"/>
    <lineage>
        <taxon>Bacteria</taxon>
        <taxon>Bacillati</taxon>
        <taxon>Bacillota</taxon>
        <taxon>Bacilli</taxon>
        <taxon>Bacillales</taxon>
        <taxon>Bacillaceae</taxon>
        <taxon>Halalkalibacillus</taxon>
    </lineage>
</organism>
<dbReference type="Pfam" id="PF01648">
    <property type="entry name" value="ACPS"/>
    <property type="match status" value="1"/>
</dbReference>
<dbReference type="GO" id="GO:0019878">
    <property type="term" value="P:lysine biosynthetic process via aminoadipic acid"/>
    <property type="evidence" value="ECO:0007669"/>
    <property type="project" value="TreeGrafter"/>
</dbReference>
<keyword evidence="14" id="KW-1185">Reference proteome</keyword>
<keyword evidence="3 11" id="KW-0963">Cytoplasm</keyword>
<keyword evidence="7 11" id="KW-0276">Fatty acid metabolism</keyword>
<keyword evidence="5 11" id="KW-0808">Transferase</keyword>
<evidence type="ECO:0000256" key="8">
    <source>
        <dbReference type="ARBA" id="ARBA00022842"/>
    </source>
</evidence>
<evidence type="ECO:0000256" key="7">
    <source>
        <dbReference type="ARBA" id="ARBA00022832"/>
    </source>
</evidence>
<name>A0A2I0QRP9_9BACI</name>
<evidence type="ECO:0000313" key="13">
    <source>
        <dbReference type="EMBL" id="PKR77014.1"/>
    </source>
</evidence>
<evidence type="ECO:0000256" key="9">
    <source>
        <dbReference type="ARBA" id="ARBA00023098"/>
    </source>
</evidence>
<dbReference type="NCBIfam" id="TIGR00556">
    <property type="entry name" value="pantethn_trn"/>
    <property type="match status" value="1"/>
</dbReference>
<dbReference type="EC" id="2.7.8.7" evidence="11"/>
<dbReference type="GO" id="GO:0000287">
    <property type="term" value="F:magnesium ion binding"/>
    <property type="evidence" value="ECO:0007669"/>
    <property type="project" value="UniProtKB-UniRule"/>
</dbReference>
<keyword evidence="10 11" id="KW-0275">Fatty acid biosynthesis</keyword>
<dbReference type="InterPro" id="IPR004568">
    <property type="entry name" value="Ppantetheine-prot_Trfase_dom"/>
</dbReference>
<dbReference type="InterPro" id="IPR002582">
    <property type="entry name" value="ACPS"/>
</dbReference>
<dbReference type="GO" id="GO:0005829">
    <property type="term" value="C:cytosol"/>
    <property type="evidence" value="ECO:0007669"/>
    <property type="project" value="TreeGrafter"/>
</dbReference>
<comment type="catalytic activity">
    <reaction evidence="11">
        <text>apo-[ACP] + CoA = holo-[ACP] + adenosine 3',5'-bisphosphate + H(+)</text>
        <dbReference type="Rhea" id="RHEA:12068"/>
        <dbReference type="Rhea" id="RHEA-COMP:9685"/>
        <dbReference type="Rhea" id="RHEA-COMP:9690"/>
        <dbReference type="ChEBI" id="CHEBI:15378"/>
        <dbReference type="ChEBI" id="CHEBI:29999"/>
        <dbReference type="ChEBI" id="CHEBI:57287"/>
        <dbReference type="ChEBI" id="CHEBI:58343"/>
        <dbReference type="ChEBI" id="CHEBI:64479"/>
        <dbReference type="EC" id="2.7.8.7"/>
    </reaction>
</comment>
<protein>
    <recommendedName>
        <fullName evidence="11">Holo-[acyl-carrier-protein] synthase</fullName>
        <shortName evidence="11">Holo-ACP synthase</shortName>
        <ecNumber evidence="11">2.7.8.7</ecNumber>
    </recommendedName>
    <alternativeName>
        <fullName evidence="11">4'-phosphopantetheinyl transferase AcpS</fullName>
    </alternativeName>
</protein>
<evidence type="ECO:0000256" key="4">
    <source>
        <dbReference type="ARBA" id="ARBA00022516"/>
    </source>
</evidence>
<dbReference type="Gene3D" id="3.90.470.20">
    <property type="entry name" value="4'-phosphopantetheinyl transferase domain"/>
    <property type="match status" value="1"/>
</dbReference>
<dbReference type="InterPro" id="IPR037143">
    <property type="entry name" value="4-PPantetheinyl_Trfase_dom_sf"/>
</dbReference>
<dbReference type="InterPro" id="IPR050559">
    <property type="entry name" value="P-Pant_transferase_sf"/>
</dbReference>
<comment type="subcellular location">
    <subcellularLocation>
        <location evidence="11">Cytoplasm</location>
    </subcellularLocation>
</comment>
<keyword evidence="8 11" id="KW-0460">Magnesium</keyword>
<accession>A0A2I0QRP9</accession>
<feature type="domain" description="4'-phosphopantetheinyl transferase" evidence="12">
    <location>
        <begin position="5"/>
        <end position="112"/>
    </location>
</feature>
<dbReference type="SUPFAM" id="SSF56214">
    <property type="entry name" value="4'-phosphopantetheinyl transferase"/>
    <property type="match status" value="1"/>
</dbReference>
<sequence length="119" mass="13432">MIKGTGIDICEIERIQELRSSHPKFVKRILTTREIDRFEKIKSDRRRAEYLAGRFAAKEAYAKAVGCGIGKQLSFHSLEIISDENGKPFLFENGEKQKGAHVSISHSRAFAVAQVIIEN</sequence>
<evidence type="ECO:0000256" key="11">
    <source>
        <dbReference type="HAMAP-Rule" id="MF_00101"/>
    </source>
</evidence>
<dbReference type="HAMAP" id="MF_00101">
    <property type="entry name" value="AcpS"/>
    <property type="match status" value="1"/>
</dbReference>
<comment type="similarity">
    <text evidence="2">Belongs to the P-Pant transferase superfamily. Gsp/Sfp/HetI/AcpT family.</text>
</comment>
<dbReference type="PANTHER" id="PTHR12215">
    <property type="entry name" value="PHOSPHOPANTETHEINE TRANSFERASE"/>
    <property type="match status" value="1"/>
</dbReference>
<comment type="cofactor">
    <cofactor evidence="1 11">
        <name>Mg(2+)</name>
        <dbReference type="ChEBI" id="CHEBI:18420"/>
    </cofactor>
</comment>
<dbReference type="InterPro" id="IPR008278">
    <property type="entry name" value="4-PPantetheinyl_Trfase_dom"/>
</dbReference>
<dbReference type="GO" id="GO:0006633">
    <property type="term" value="P:fatty acid biosynthetic process"/>
    <property type="evidence" value="ECO:0007669"/>
    <property type="project" value="UniProtKB-UniRule"/>
</dbReference>
<keyword evidence="6 11" id="KW-0479">Metal-binding</keyword>
<comment type="caution">
    <text evidence="13">The sequence shown here is derived from an EMBL/GenBank/DDBJ whole genome shotgun (WGS) entry which is preliminary data.</text>
</comment>
<dbReference type="PANTHER" id="PTHR12215:SF10">
    <property type="entry name" value="L-AMINOADIPATE-SEMIALDEHYDE DEHYDROGENASE-PHOSPHOPANTETHEINYL TRANSFERASE"/>
    <property type="match status" value="1"/>
</dbReference>
<dbReference type="OrthoDB" id="517356at2"/>
<keyword evidence="9 11" id="KW-0443">Lipid metabolism</keyword>
<evidence type="ECO:0000259" key="12">
    <source>
        <dbReference type="Pfam" id="PF01648"/>
    </source>
</evidence>
<evidence type="ECO:0000256" key="2">
    <source>
        <dbReference type="ARBA" id="ARBA00010990"/>
    </source>
</evidence>
<evidence type="ECO:0000256" key="1">
    <source>
        <dbReference type="ARBA" id="ARBA00001946"/>
    </source>
</evidence>
<evidence type="ECO:0000313" key="14">
    <source>
        <dbReference type="Proteomes" id="UP000243524"/>
    </source>
</evidence>